<feature type="domain" description="Subtilisin inhibitor" evidence="10">
    <location>
        <begin position="43"/>
        <end position="113"/>
    </location>
</feature>
<dbReference type="RefSeq" id="WP_364363796.1">
    <property type="nucleotide sequence ID" value="NZ_JBHMCF010000029.1"/>
</dbReference>
<dbReference type="SUPFAM" id="SSF55399">
    <property type="entry name" value="Subtilisin inhibitor"/>
    <property type="match status" value="1"/>
</dbReference>
<keyword evidence="12" id="KW-1185">Reference proteome</keyword>
<evidence type="ECO:0000256" key="7">
    <source>
        <dbReference type="ARBA" id="ARBA00023157"/>
    </source>
</evidence>
<dbReference type="Gene3D" id="3.30.350.10">
    <property type="entry name" value="Subtilisin inhibitor-like"/>
    <property type="match status" value="1"/>
</dbReference>
<organism evidence="11 12">
    <name type="scientific">Nonomuraea salmonea</name>
    <dbReference type="NCBI Taxonomy" id="46181"/>
    <lineage>
        <taxon>Bacteria</taxon>
        <taxon>Bacillati</taxon>
        <taxon>Actinomycetota</taxon>
        <taxon>Actinomycetes</taxon>
        <taxon>Streptosporangiales</taxon>
        <taxon>Streptosporangiaceae</taxon>
        <taxon>Nonomuraea</taxon>
    </lineage>
</organism>
<dbReference type="InterPro" id="IPR023549">
    <property type="entry name" value="Subtilisin_inhibitor"/>
</dbReference>
<dbReference type="Pfam" id="PF00720">
    <property type="entry name" value="SSI"/>
    <property type="match status" value="1"/>
</dbReference>
<evidence type="ECO:0000256" key="2">
    <source>
        <dbReference type="ARBA" id="ARBA00010472"/>
    </source>
</evidence>
<evidence type="ECO:0000313" key="12">
    <source>
        <dbReference type="Proteomes" id="UP001589568"/>
    </source>
</evidence>
<dbReference type="InterPro" id="IPR000691">
    <property type="entry name" value="Prot_inh_I16_SSI"/>
</dbReference>
<evidence type="ECO:0000313" key="11">
    <source>
        <dbReference type="EMBL" id="MFB9472936.1"/>
    </source>
</evidence>
<comment type="subunit">
    <text evidence="3">Homodimer.</text>
</comment>
<evidence type="ECO:0000256" key="9">
    <source>
        <dbReference type="SAM" id="SignalP"/>
    </source>
</evidence>
<evidence type="ECO:0000256" key="4">
    <source>
        <dbReference type="ARBA" id="ARBA00022525"/>
    </source>
</evidence>
<dbReference type="InterPro" id="IPR036819">
    <property type="entry name" value="Subtilisin_inhibitor-like_sf"/>
</dbReference>
<evidence type="ECO:0000256" key="1">
    <source>
        <dbReference type="ARBA" id="ARBA00004613"/>
    </source>
</evidence>
<protein>
    <submittedName>
        <fullName evidence="11">SSI family serine proteinase inhibitor</fullName>
    </submittedName>
</protein>
<keyword evidence="9" id="KW-0732">Signal</keyword>
<dbReference type="Proteomes" id="UP001589568">
    <property type="component" value="Unassembled WGS sequence"/>
</dbReference>
<gene>
    <name evidence="11" type="ORF">ACFFR3_25840</name>
</gene>
<evidence type="ECO:0000259" key="10">
    <source>
        <dbReference type="Pfam" id="PF00720"/>
    </source>
</evidence>
<sequence length="127" mass="13019">MMRAAGTLMLCAALLATSSSPVLAAAAPKARLKVVYGVKGGGAKSAYLNCAPTGGTHPNARAACRLLKQAGGDPAKLNVKPDAACTREFQPHAAVIVGTWYGKNVRWGKVYVNGCHMRAATGAVLAL</sequence>
<evidence type="ECO:0000256" key="6">
    <source>
        <dbReference type="ARBA" id="ARBA00022900"/>
    </source>
</evidence>
<accession>A0ABV5NSK4</accession>
<evidence type="ECO:0000256" key="3">
    <source>
        <dbReference type="ARBA" id="ARBA00011738"/>
    </source>
</evidence>
<comment type="caution">
    <text evidence="11">The sequence shown here is derived from an EMBL/GenBank/DDBJ whole genome shotgun (WGS) entry which is preliminary data.</text>
</comment>
<dbReference type="EMBL" id="JBHMCF010000029">
    <property type="protein sequence ID" value="MFB9472936.1"/>
    <property type="molecule type" value="Genomic_DNA"/>
</dbReference>
<dbReference type="PRINTS" id="PR00294">
    <property type="entry name" value="SSBTLNINHBTR"/>
</dbReference>
<evidence type="ECO:0000256" key="8">
    <source>
        <dbReference type="RuleBase" id="RU003471"/>
    </source>
</evidence>
<feature type="chain" id="PRO_5047105560" evidence="9">
    <location>
        <begin position="25"/>
        <end position="127"/>
    </location>
</feature>
<keyword evidence="7" id="KW-1015">Disulfide bond</keyword>
<keyword evidence="4" id="KW-0964">Secreted</keyword>
<comment type="similarity">
    <text evidence="2 8">Belongs to the protease inhibitor I16 (SSI) family.</text>
</comment>
<keyword evidence="5 8" id="KW-0646">Protease inhibitor</keyword>
<comment type="subcellular location">
    <subcellularLocation>
        <location evidence="1">Secreted</location>
    </subcellularLocation>
</comment>
<feature type="signal peptide" evidence="9">
    <location>
        <begin position="1"/>
        <end position="24"/>
    </location>
</feature>
<keyword evidence="6 8" id="KW-0722">Serine protease inhibitor</keyword>
<name>A0ABV5NSK4_9ACTN</name>
<evidence type="ECO:0000256" key="5">
    <source>
        <dbReference type="ARBA" id="ARBA00022690"/>
    </source>
</evidence>
<reference evidence="11 12" key="1">
    <citation type="submission" date="2024-09" db="EMBL/GenBank/DDBJ databases">
        <authorList>
            <person name="Sun Q."/>
            <person name="Mori K."/>
        </authorList>
    </citation>
    <scope>NUCLEOTIDE SEQUENCE [LARGE SCALE GENOMIC DNA]</scope>
    <source>
        <strain evidence="11 12">JCM 3324</strain>
    </source>
</reference>
<proteinExistence type="inferred from homology"/>